<sequence length="64" mass="7338">MTKLAEFRAAERKLAEQLSQLENIKQTVGLQEELDFSNELKRLMDQYGMSIPSVLAILKSTPER</sequence>
<dbReference type="EMBL" id="LAZR01000099">
    <property type="protein sequence ID" value="KKN91923.1"/>
    <property type="molecule type" value="Genomic_DNA"/>
</dbReference>
<gene>
    <name evidence="1" type="ORF">LCGC14_0213980</name>
</gene>
<evidence type="ECO:0000313" key="1">
    <source>
        <dbReference type="EMBL" id="KKN91923.1"/>
    </source>
</evidence>
<accession>A0A0F9XIW9</accession>
<proteinExistence type="predicted"/>
<name>A0A0F9XIW9_9ZZZZ</name>
<comment type="caution">
    <text evidence="1">The sequence shown here is derived from an EMBL/GenBank/DDBJ whole genome shotgun (WGS) entry which is preliminary data.</text>
</comment>
<organism evidence="1">
    <name type="scientific">marine sediment metagenome</name>
    <dbReference type="NCBI Taxonomy" id="412755"/>
    <lineage>
        <taxon>unclassified sequences</taxon>
        <taxon>metagenomes</taxon>
        <taxon>ecological metagenomes</taxon>
    </lineage>
</organism>
<reference evidence="1" key="1">
    <citation type="journal article" date="2015" name="Nature">
        <title>Complex archaea that bridge the gap between prokaryotes and eukaryotes.</title>
        <authorList>
            <person name="Spang A."/>
            <person name="Saw J.H."/>
            <person name="Jorgensen S.L."/>
            <person name="Zaremba-Niedzwiedzka K."/>
            <person name="Martijn J."/>
            <person name="Lind A.E."/>
            <person name="van Eijk R."/>
            <person name="Schleper C."/>
            <person name="Guy L."/>
            <person name="Ettema T.J."/>
        </authorList>
    </citation>
    <scope>NUCLEOTIDE SEQUENCE</scope>
</reference>
<evidence type="ECO:0008006" key="2">
    <source>
        <dbReference type="Google" id="ProtNLM"/>
    </source>
</evidence>
<protein>
    <recommendedName>
        <fullName evidence="2">Transcriptional regulator</fullName>
    </recommendedName>
</protein>
<dbReference type="AlphaFoldDB" id="A0A0F9XIW9"/>